<evidence type="ECO:0000313" key="1">
    <source>
        <dbReference type="EMBL" id="GGD04342.1"/>
    </source>
</evidence>
<sequence length="136" mass="16066">MPNTYYDQFSKLPQSKMAQAISDLTYLYEETKVPKKHYEQHLSKTIVELMESSVELNLLNTYYSMLKDLQVQNPKWFFQAILCLDLKINPSTIKPSEHQAIEMVWNDFIKQKKPKIMDIEVLAQFQKFEKNGLKGE</sequence>
<name>A0ABQ1PV09_9ENTE</name>
<keyword evidence="2" id="KW-1185">Reference proteome</keyword>
<comment type="caution">
    <text evidence="1">The sequence shown here is derived from an EMBL/GenBank/DDBJ whole genome shotgun (WGS) entry which is preliminary data.</text>
</comment>
<organism evidence="1 2">
    <name type="scientific">Enterococcus wangshanyuanii</name>
    <dbReference type="NCBI Taxonomy" id="2005703"/>
    <lineage>
        <taxon>Bacteria</taxon>
        <taxon>Bacillati</taxon>
        <taxon>Bacillota</taxon>
        <taxon>Bacilli</taxon>
        <taxon>Lactobacillales</taxon>
        <taxon>Enterococcaceae</taxon>
        <taxon>Enterococcus</taxon>
    </lineage>
</organism>
<dbReference type="Proteomes" id="UP000630615">
    <property type="component" value="Unassembled WGS sequence"/>
</dbReference>
<dbReference type="RefSeq" id="WP_088271934.1">
    <property type="nucleotide sequence ID" value="NZ_BMKI01000018.1"/>
</dbReference>
<evidence type="ECO:0000313" key="2">
    <source>
        <dbReference type="Proteomes" id="UP000630615"/>
    </source>
</evidence>
<proteinExistence type="predicted"/>
<gene>
    <name evidence="1" type="ORF">GCM10011573_37360</name>
</gene>
<reference evidence="2" key="1">
    <citation type="journal article" date="2019" name="Int. J. Syst. Evol. Microbiol.">
        <title>The Global Catalogue of Microorganisms (GCM) 10K type strain sequencing project: providing services to taxonomists for standard genome sequencing and annotation.</title>
        <authorList>
            <consortium name="The Broad Institute Genomics Platform"/>
            <consortium name="The Broad Institute Genome Sequencing Center for Infectious Disease"/>
            <person name="Wu L."/>
            <person name="Ma J."/>
        </authorList>
    </citation>
    <scope>NUCLEOTIDE SEQUENCE [LARGE SCALE GENOMIC DNA]</scope>
    <source>
        <strain evidence="2">CGMCC 1.15942</strain>
    </source>
</reference>
<accession>A0ABQ1PV09</accession>
<protein>
    <submittedName>
        <fullName evidence="1">Uncharacterized protein</fullName>
    </submittedName>
</protein>
<dbReference type="EMBL" id="BMKI01000018">
    <property type="protein sequence ID" value="GGD04342.1"/>
    <property type="molecule type" value="Genomic_DNA"/>
</dbReference>